<dbReference type="AlphaFoldDB" id="A0A9N7RLT4"/>
<protein>
    <submittedName>
        <fullName evidence="1">Uncharacterized protein</fullName>
    </submittedName>
</protein>
<organism evidence="1 2">
    <name type="scientific">Striga hermonthica</name>
    <name type="common">Purple witchweed</name>
    <name type="synonym">Buchnera hermonthica</name>
    <dbReference type="NCBI Taxonomy" id="68872"/>
    <lineage>
        <taxon>Eukaryota</taxon>
        <taxon>Viridiplantae</taxon>
        <taxon>Streptophyta</taxon>
        <taxon>Embryophyta</taxon>
        <taxon>Tracheophyta</taxon>
        <taxon>Spermatophyta</taxon>
        <taxon>Magnoliopsida</taxon>
        <taxon>eudicotyledons</taxon>
        <taxon>Gunneridae</taxon>
        <taxon>Pentapetalae</taxon>
        <taxon>asterids</taxon>
        <taxon>lamiids</taxon>
        <taxon>Lamiales</taxon>
        <taxon>Orobanchaceae</taxon>
        <taxon>Buchnereae</taxon>
        <taxon>Striga</taxon>
    </lineage>
</organism>
<dbReference type="Proteomes" id="UP001153555">
    <property type="component" value="Unassembled WGS sequence"/>
</dbReference>
<name>A0A9N7RLT4_STRHE</name>
<feature type="non-terminal residue" evidence="1">
    <location>
        <position position="1"/>
    </location>
</feature>
<comment type="caution">
    <text evidence="1">The sequence shown here is derived from an EMBL/GenBank/DDBJ whole genome shotgun (WGS) entry which is preliminary data.</text>
</comment>
<evidence type="ECO:0000313" key="1">
    <source>
        <dbReference type="EMBL" id="CAA0834865.1"/>
    </source>
</evidence>
<sequence length="52" mass="5949">SIVHLVTSARNNAPLSGKRSPYEWMYDSGASHHMTGYLKFFFLIFGIFRPSL</sequence>
<reference evidence="1" key="1">
    <citation type="submission" date="2019-12" db="EMBL/GenBank/DDBJ databases">
        <authorList>
            <person name="Scholes J."/>
        </authorList>
    </citation>
    <scope>NUCLEOTIDE SEQUENCE</scope>
</reference>
<accession>A0A9N7RLT4</accession>
<proteinExistence type="predicted"/>
<evidence type="ECO:0000313" key="2">
    <source>
        <dbReference type="Proteomes" id="UP001153555"/>
    </source>
</evidence>
<feature type="non-terminal residue" evidence="1">
    <location>
        <position position="52"/>
    </location>
</feature>
<dbReference type="EMBL" id="CACSLK010028053">
    <property type="protein sequence ID" value="CAA0834865.1"/>
    <property type="molecule type" value="Genomic_DNA"/>
</dbReference>
<keyword evidence="2" id="KW-1185">Reference proteome</keyword>
<gene>
    <name evidence="1" type="ORF">SHERM_02671</name>
</gene>